<dbReference type="AlphaFoldDB" id="A0A841AK04"/>
<accession>A0A841AK04</accession>
<keyword evidence="4" id="KW-1185">Reference proteome</keyword>
<dbReference type="EMBL" id="JACHMJ010000001">
    <property type="protein sequence ID" value="MBB5841779.1"/>
    <property type="molecule type" value="Genomic_DNA"/>
</dbReference>
<feature type="transmembrane region" description="Helical" evidence="2">
    <location>
        <begin position="129"/>
        <end position="148"/>
    </location>
</feature>
<evidence type="ECO:0000256" key="2">
    <source>
        <dbReference type="SAM" id="Phobius"/>
    </source>
</evidence>
<proteinExistence type="predicted"/>
<reference evidence="3 4" key="1">
    <citation type="submission" date="2020-08" db="EMBL/GenBank/DDBJ databases">
        <title>Sequencing the genomes of 1000 actinobacteria strains.</title>
        <authorList>
            <person name="Klenk H.-P."/>
        </authorList>
    </citation>
    <scope>NUCLEOTIDE SEQUENCE [LARGE SCALE GENOMIC DNA]</scope>
    <source>
        <strain evidence="3 4">DSM 105784</strain>
    </source>
</reference>
<sequence length="236" mass="24598">MTNAFEDTPVENVARGTVFSLLAIPVGIVAWVVLWRFGFVASIVGFGVAFLAIALYRFGAGVLGRQGAVRVAIVTIVTLLLAFAAGVVSDVLDFWTAQTGQDVFSSLVSPEFWTQLQQILSIPGVAGSYLPNFGLALLFGALGCFQLLRSAFRAAAAPAAPFVPPVAADPLSVSDAGGATPQPEAVAQPTPALPAPPVYPAPPTFPSPPDAVRPAAPPTPARPGEFEEFRDPNYKP</sequence>
<dbReference type="Proteomes" id="UP000536685">
    <property type="component" value="Unassembled WGS sequence"/>
</dbReference>
<gene>
    <name evidence="3" type="ORF">HD599_000102</name>
</gene>
<feature type="transmembrane region" description="Helical" evidence="2">
    <location>
        <begin position="68"/>
        <end position="88"/>
    </location>
</feature>
<keyword evidence="2" id="KW-0812">Transmembrane</keyword>
<evidence type="ECO:0000313" key="3">
    <source>
        <dbReference type="EMBL" id="MBB5841779.1"/>
    </source>
</evidence>
<feature type="compositionally biased region" description="Pro residues" evidence="1">
    <location>
        <begin position="191"/>
        <end position="221"/>
    </location>
</feature>
<protein>
    <submittedName>
        <fullName evidence="3">Uncharacterized protein</fullName>
    </submittedName>
</protein>
<feature type="transmembrane region" description="Helical" evidence="2">
    <location>
        <begin position="39"/>
        <end position="56"/>
    </location>
</feature>
<evidence type="ECO:0000256" key="1">
    <source>
        <dbReference type="SAM" id="MobiDB-lite"/>
    </source>
</evidence>
<feature type="compositionally biased region" description="Basic and acidic residues" evidence="1">
    <location>
        <begin position="224"/>
        <end position="236"/>
    </location>
</feature>
<feature type="region of interest" description="Disordered" evidence="1">
    <location>
        <begin position="173"/>
        <end position="236"/>
    </location>
</feature>
<feature type="transmembrane region" description="Helical" evidence="2">
    <location>
        <begin position="12"/>
        <end position="33"/>
    </location>
</feature>
<comment type="caution">
    <text evidence="3">The sequence shown here is derived from an EMBL/GenBank/DDBJ whole genome shotgun (WGS) entry which is preliminary data.</text>
</comment>
<dbReference type="RefSeq" id="WP_184232645.1">
    <property type="nucleotide sequence ID" value="NZ_JACHMJ010000001.1"/>
</dbReference>
<name>A0A841AK04_9MICO</name>
<organism evidence="3 4">
    <name type="scientific">Conyzicola lurida</name>
    <dbReference type="NCBI Taxonomy" id="1172621"/>
    <lineage>
        <taxon>Bacteria</taxon>
        <taxon>Bacillati</taxon>
        <taxon>Actinomycetota</taxon>
        <taxon>Actinomycetes</taxon>
        <taxon>Micrococcales</taxon>
        <taxon>Microbacteriaceae</taxon>
        <taxon>Conyzicola</taxon>
    </lineage>
</organism>
<keyword evidence="2" id="KW-0472">Membrane</keyword>
<evidence type="ECO:0000313" key="4">
    <source>
        <dbReference type="Proteomes" id="UP000536685"/>
    </source>
</evidence>
<keyword evidence="2" id="KW-1133">Transmembrane helix</keyword>